<reference evidence="1" key="1">
    <citation type="submission" date="2018-05" db="EMBL/GenBank/DDBJ databases">
        <title>Draft genome of Mucuna pruriens seed.</title>
        <authorList>
            <person name="Nnadi N.E."/>
            <person name="Vos R."/>
            <person name="Hasami M.H."/>
            <person name="Devisetty U.K."/>
            <person name="Aguiy J.C."/>
        </authorList>
    </citation>
    <scope>NUCLEOTIDE SEQUENCE [LARGE SCALE GENOMIC DNA]</scope>
    <source>
        <strain evidence="1">JCA_2017</strain>
    </source>
</reference>
<dbReference type="PANTHER" id="PTHR33067">
    <property type="entry name" value="RNA-DIRECTED DNA POLYMERASE-RELATED"/>
    <property type="match status" value="1"/>
</dbReference>
<dbReference type="Gene3D" id="2.40.70.10">
    <property type="entry name" value="Acid Proteases"/>
    <property type="match status" value="1"/>
</dbReference>
<feature type="non-terminal residue" evidence="1">
    <location>
        <position position="1"/>
    </location>
</feature>
<evidence type="ECO:0000313" key="1">
    <source>
        <dbReference type="EMBL" id="RDY05734.1"/>
    </source>
</evidence>
<evidence type="ECO:0008006" key="3">
    <source>
        <dbReference type="Google" id="ProtNLM"/>
    </source>
</evidence>
<dbReference type="Proteomes" id="UP000257109">
    <property type="component" value="Unassembled WGS sequence"/>
</dbReference>
<protein>
    <recommendedName>
        <fullName evidence="3">Reverse transcriptase domain-containing protein</fullName>
    </recommendedName>
</protein>
<organism evidence="1 2">
    <name type="scientific">Mucuna pruriens</name>
    <name type="common">Velvet bean</name>
    <name type="synonym">Dolichos pruriens</name>
    <dbReference type="NCBI Taxonomy" id="157652"/>
    <lineage>
        <taxon>Eukaryota</taxon>
        <taxon>Viridiplantae</taxon>
        <taxon>Streptophyta</taxon>
        <taxon>Embryophyta</taxon>
        <taxon>Tracheophyta</taxon>
        <taxon>Spermatophyta</taxon>
        <taxon>Magnoliopsida</taxon>
        <taxon>eudicotyledons</taxon>
        <taxon>Gunneridae</taxon>
        <taxon>Pentapetalae</taxon>
        <taxon>rosids</taxon>
        <taxon>fabids</taxon>
        <taxon>Fabales</taxon>
        <taxon>Fabaceae</taxon>
        <taxon>Papilionoideae</taxon>
        <taxon>50 kb inversion clade</taxon>
        <taxon>NPAAA clade</taxon>
        <taxon>indigoferoid/millettioid clade</taxon>
        <taxon>Phaseoleae</taxon>
        <taxon>Mucuna</taxon>
    </lineage>
</organism>
<dbReference type="EMBL" id="QJKJ01001820">
    <property type="protein sequence ID" value="RDY05734.1"/>
    <property type="molecule type" value="Genomic_DNA"/>
</dbReference>
<dbReference type="OrthoDB" id="1424255at2759"/>
<comment type="caution">
    <text evidence="1">The sequence shown here is derived from an EMBL/GenBank/DDBJ whole genome shotgun (WGS) entry which is preliminary data.</text>
</comment>
<accession>A0A371HSR8</accession>
<name>A0A371HSR8_MUCPR</name>
<evidence type="ECO:0000313" key="2">
    <source>
        <dbReference type="Proteomes" id="UP000257109"/>
    </source>
</evidence>
<dbReference type="AlphaFoldDB" id="A0A371HSR8"/>
<proteinExistence type="predicted"/>
<sequence>MPKKCRDPSTFTIPCTIEECTLAYAMLDLGASIDAMPSSVYKSLNFGDLEPIGVMIQLVKRSIAHPLDMEDEPSSKGSTLILARPFLMTTRTKIEVHVGTLSMEFSDNMLHISLTTISEFSDVIDVADVSNFPDFANFECMCDRSKECSICAKNCVAINEGPKVAKMAEVGEVTKVAASKPPSPPSPVVELKPLPEHLKYAYLEDDQKLLVIIANNLQSEQEERLLHVLRKHMKAIGWILVDLPTINPSICMHRILLEEEAQPVRQP</sequence>
<gene>
    <name evidence="1" type="ORF">CR513_10370</name>
</gene>
<keyword evidence="2" id="KW-1185">Reference proteome</keyword>
<dbReference type="InterPro" id="IPR021109">
    <property type="entry name" value="Peptidase_aspartic_dom_sf"/>
</dbReference>
<dbReference type="PANTHER" id="PTHR33067:SF9">
    <property type="entry name" value="RNA-DIRECTED DNA POLYMERASE"/>
    <property type="match status" value="1"/>
</dbReference>